<sequence length="594" mass="64846">MQRNISISIRILLALSIIFVPLVGMQPTAYAATPSSQIDAVLALDVSNSMKESDRNKLANEAMKMFIDMLSPTGDKVGIVAYTDRIEREKALLDIKSEADKQDLKQFIDQINHGAYTDIAVGVKEAVKVLENGADPAHEPMIVLLADGNNYLNKNGSRTQAQSDQELNQAVADAKKMGIPIYTIGLNADGQLNKSVLDQIASKTGGKSFVTDSADDLPQILSEIFASHLKLKVVPIDSITSNGKYQDVKINVPNANVLEANISIMSEKPVEVRLIDPAGNSVPIPSSDVLQSKSKSYSLLKLMQPEQGDWTLQVKGVAKDKIDINLIFNYDLALTMKPIPSKSYKPGDTIDIESYLISNGQPLDNKELYNNMNAVALLKDVDTGKTVEVPLNNKGDRFTGEVTIKDKHLYELIVKAEDKSFYRETKPVQIDAKSGKVTTPPPTESGGPAEDKPFPTLLVVGGVLGAAALAAAAFFIMKVMKKANRGFVGQLVIEIKDENTGEKSYPQYKKLNSFRGKFTLHQVLQLAPELKETEKIVFTPGNQDRIMIRSNGDSTIEKSGRAVQASNGVELKNGDRITVPLASVDKTIMIEYLV</sequence>
<reference evidence="4 5" key="1">
    <citation type="submission" date="2019-07" db="EMBL/GenBank/DDBJ databases">
        <authorList>
            <person name="Kim J."/>
        </authorList>
    </citation>
    <scope>NUCLEOTIDE SEQUENCE [LARGE SCALE GENOMIC DNA]</scope>
    <source>
        <strain evidence="4 5">N4</strain>
    </source>
</reference>
<feature type="transmembrane region" description="Helical" evidence="2">
    <location>
        <begin position="457"/>
        <end position="477"/>
    </location>
</feature>
<dbReference type="AlphaFoldDB" id="A0A559IKF1"/>
<dbReference type="InterPro" id="IPR051266">
    <property type="entry name" value="CLCR"/>
</dbReference>
<evidence type="ECO:0000256" key="2">
    <source>
        <dbReference type="SAM" id="Phobius"/>
    </source>
</evidence>
<organism evidence="4 5">
    <name type="scientific">Paenibacillus agilis</name>
    <dbReference type="NCBI Taxonomy" id="3020863"/>
    <lineage>
        <taxon>Bacteria</taxon>
        <taxon>Bacillati</taxon>
        <taxon>Bacillota</taxon>
        <taxon>Bacilli</taxon>
        <taxon>Bacillales</taxon>
        <taxon>Paenibacillaceae</taxon>
        <taxon>Paenibacillus</taxon>
    </lineage>
</organism>
<dbReference type="SUPFAM" id="SSF53300">
    <property type="entry name" value="vWA-like"/>
    <property type="match status" value="1"/>
</dbReference>
<dbReference type="RefSeq" id="WP_144993052.1">
    <property type="nucleotide sequence ID" value="NZ_VNJK01000003.1"/>
</dbReference>
<dbReference type="Gene3D" id="3.40.50.410">
    <property type="entry name" value="von Willebrand factor, type A domain"/>
    <property type="match status" value="1"/>
</dbReference>
<dbReference type="OrthoDB" id="2923688at2"/>
<gene>
    <name evidence="4" type="ORF">FPZ44_19730</name>
</gene>
<dbReference type="Pfam" id="PF00092">
    <property type="entry name" value="VWA"/>
    <property type="match status" value="1"/>
</dbReference>
<evidence type="ECO:0000313" key="5">
    <source>
        <dbReference type="Proteomes" id="UP000318102"/>
    </source>
</evidence>
<keyword evidence="2" id="KW-0812">Transmembrane</keyword>
<dbReference type="InterPro" id="IPR002035">
    <property type="entry name" value="VWF_A"/>
</dbReference>
<protein>
    <submittedName>
        <fullName evidence="4">VWA domain-containing protein</fullName>
    </submittedName>
</protein>
<name>A0A559IKF1_9BACL</name>
<proteinExistence type="predicted"/>
<dbReference type="PANTHER" id="PTHR10579">
    <property type="entry name" value="CALCIUM-ACTIVATED CHLORIDE CHANNEL REGULATOR"/>
    <property type="match status" value="1"/>
</dbReference>
<evidence type="ECO:0000313" key="4">
    <source>
        <dbReference type="EMBL" id="TVX88139.1"/>
    </source>
</evidence>
<dbReference type="InterPro" id="IPR036465">
    <property type="entry name" value="vWFA_dom_sf"/>
</dbReference>
<dbReference type="SMART" id="SM00327">
    <property type="entry name" value="VWA"/>
    <property type="match status" value="1"/>
</dbReference>
<keyword evidence="2" id="KW-1133">Transmembrane helix</keyword>
<dbReference type="PROSITE" id="PS50234">
    <property type="entry name" value="VWFA"/>
    <property type="match status" value="1"/>
</dbReference>
<keyword evidence="2" id="KW-0472">Membrane</keyword>
<evidence type="ECO:0000259" key="3">
    <source>
        <dbReference type="PROSITE" id="PS50234"/>
    </source>
</evidence>
<dbReference type="EMBL" id="VNJK01000003">
    <property type="protein sequence ID" value="TVX88139.1"/>
    <property type="molecule type" value="Genomic_DNA"/>
</dbReference>
<feature type="domain" description="VWFA" evidence="3">
    <location>
        <begin position="39"/>
        <end position="224"/>
    </location>
</feature>
<evidence type="ECO:0000256" key="1">
    <source>
        <dbReference type="SAM" id="MobiDB-lite"/>
    </source>
</evidence>
<dbReference type="PANTHER" id="PTHR10579:SF43">
    <property type="entry name" value="ZINC FINGER (C3HC4-TYPE RING FINGER) FAMILY PROTEIN"/>
    <property type="match status" value="1"/>
</dbReference>
<dbReference type="CDD" id="cd00198">
    <property type="entry name" value="vWFA"/>
    <property type="match status" value="1"/>
</dbReference>
<feature type="region of interest" description="Disordered" evidence="1">
    <location>
        <begin position="432"/>
        <end position="451"/>
    </location>
</feature>
<dbReference type="Proteomes" id="UP000318102">
    <property type="component" value="Unassembled WGS sequence"/>
</dbReference>
<accession>A0A559IKF1</accession>
<keyword evidence="5" id="KW-1185">Reference proteome</keyword>
<comment type="caution">
    <text evidence="4">The sequence shown here is derived from an EMBL/GenBank/DDBJ whole genome shotgun (WGS) entry which is preliminary data.</text>
</comment>